<gene>
    <name evidence="2" type="ORF">B841_09240</name>
</gene>
<feature type="domain" description="N-acetyltransferase" evidence="1">
    <location>
        <begin position="55"/>
        <end position="153"/>
    </location>
</feature>
<dbReference type="InterPro" id="IPR000182">
    <property type="entry name" value="GNAT_dom"/>
</dbReference>
<dbReference type="SUPFAM" id="SSF55729">
    <property type="entry name" value="Acyl-CoA N-acyltransferases (Nat)"/>
    <property type="match status" value="1"/>
</dbReference>
<organism evidence="2 3">
    <name type="scientific">Corynebacterium maris DSM 45190</name>
    <dbReference type="NCBI Taxonomy" id="1224163"/>
    <lineage>
        <taxon>Bacteria</taxon>
        <taxon>Bacillati</taxon>
        <taxon>Actinomycetota</taxon>
        <taxon>Actinomycetes</taxon>
        <taxon>Mycobacteriales</taxon>
        <taxon>Corynebacteriaceae</taxon>
        <taxon>Corynebacterium</taxon>
    </lineage>
</organism>
<dbReference type="PATRIC" id="fig|1224163.3.peg.1858"/>
<protein>
    <recommendedName>
        <fullName evidence="1">N-acetyltransferase domain-containing protein</fullName>
    </recommendedName>
</protein>
<evidence type="ECO:0000259" key="1">
    <source>
        <dbReference type="Pfam" id="PF00583"/>
    </source>
</evidence>
<dbReference type="STRING" id="1224163.B841_09240"/>
<dbReference type="Proteomes" id="UP000015388">
    <property type="component" value="Chromosome"/>
</dbReference>
<dbReference type="InterPro" id="IPR016181">
    <property type="entry name" value="Acyl_CoA_acyltransferase"/>
</dbReference>
<name>S5TK93_9CORY</name>
<dbReference type="OrthoDB" id="5109343at2"/>
<dbReference type="GO" id="GO:0016747">
    <property type="term" value="F:acyltransferase activity, transferring groups other than amino-acyl groups"/>
    <property type="evidence" value="ECO:0007669"/>
    <property type="project" value="InterPro"/>
</dbReference>
<evidence type="ECO:0000313" key="3">
    <source>
        <dbReference type="Proteomes" id="UP000015388"/>
    </source>
</evidence>
<dbReference type="AlphaFoldDB" id="S5TK93"/>
<evidence type="ECO:0000313" key="2">
    <source>
        <dbReference type="EMBL" id="AGS35321.1"/>
    </source>
</evidence>
<dbReference type="Gene3D" id="3.40.630.30">
    <property type="match status" value="1"/>
</dbReference>
<reference evidence="2 3" key="1">
    <citation type="submission" date="2012-11" db="EMBL/GenBank/DDBJ databases">
        <title>The complete genome sequence of Corynebacterium maris Coryn-1 (=DSM 45190).</title>
        <authorList>
            <person name="Schaffert L."/>
            <person name="Albersmeier A."/>
            <person name="Kalinowski J."/>
            <person name="Ruckert C."/>
        </authorList>
    </citation>
    <scope>NUCLEOTIDE SEQUENCE [LARGE SCALE GENOMIC DNA]</scope>
    <source>
        <strain evidence="3">Coryn-1</strain>
    </source>
</reference>
<accession>S5TK93</accession>
<dbReference type="RefSeq" id="WP_020935254.1">
    <property type="nucleotide sequence ID" value="NC_021915.1"/>
</dbReference>
<dbReference type="EMBL" id="CP003924">
    <property type="protein sequence ID" value="AGS35321.1"/>
    <property type="molecule type" value="Genomic_DNA"/>
</dbReference>
<keyword evidence="3" id="KW-1185">Reference proteome</keyword>
<dbReference type="KEGG" id="cmd:B841_09240"/>
<sequence length="182" mass="19287">MTITFRLSSPGDRAGVLAVLAASRGEGLSAQERAQQGFVQGSFTEEMLARVEAGPGVVVGVDDSGAVVAVAMTMTQTPAGGPPASLGLYMRRHHDDKRWAMYGPVAIASSHRGRGLMRPLLAEVSRRLDGYELAAGFIDADNAKSMAVHTAVGMTVDGYFTVNARRFAVVTFRPGENFSPTE</sequence>
<dbReference type="Pfam" id="PF00583">
    <property type="entry name" value="Acetyltransf_1"/>
    <property type="match status" value="1"/>
</dbReference>
<proteinExistence type="predicted"/>
<dbReference type="eggNOG" id="COG1247">
    <property type="taxonomic scope" value="Bacteria"/>
</dbReference>
<dbReference type="HOGENOM" id="CLU_1479709_0_0_11"/>